<evidence type="ECO:0000313" key="11">
    <source>
        <dbReference type="Proteomes" id="UP000253676"/>
    </source>
</evidence>
<evidence type="ECO:0000256" key="3">
    <source>
        <dbReference type="ARBA" id="ARBA00022763"/>
    </source>
</evidence>
<dbReference type="AlphaFoldDB" id="A0A366AZP5"/>
<dbReference type="Pfam" id="PF13532">
    <property type="entry name" value="2OG-FeII_Oxy_2"/>
    <property type="match status" value="1"/>
</dbReference>
<keyword evidence="8" id="KW-0234">DNA repair</keyword>
<dbReference type="GO" id="GO:0046872">
    <property type="term" value="F:metal ion binding"/>
    <property type="evidence" value="ECO:0007669"/>
    <property type="project" value="UniProtKB-KW"/>
</dbReference>
<comment type="cofactor">
    <cofactor evidence="1">
        <name>Fe(2+)</name>
        <dbReference type="ChEBI" id="CHEBI:29033"/>
    </cofactor>
</comment>
<evidence type="ECO:0000256" key="5">
    <source>
        <dbReference type="ARBA" id="ARBA00022964"/>
    </source>
</evidence>
<evidence type="ECO:0000256" key="4">
    <source>
        <dbReference type="ARBA" id="ARBA00022842"/>
    </source>
</evidence>
<dbReference type="PROSITE" id="PS51471">
    <property type="entry name" value="FE2OG_OXY"/>
    <property type="match status" value="1"/>
</dbReference>
<comment type="caution">
    <text evidence="10">The sequence shown here is derived from an EMBL/GenBank/DDBJ whole genome shotgun (WGS) entry which is preliminary data.</text>
</comment>
<dbReference type="GO" id="GO:0006307">
    <property type="term" value="P:DNA alkylation repair"/>
    <property type="evidence" value="ECO:0007669"/>
    <property type="project" value="InterPro"/>
</dbReference>
<dbReference type="GO" id="GO:0140097">
    <property type="term" value="F:catalytic activity, acting on DNA"/>
    <property type="evidence" value="ECO:0007669"/>
    <property type="project" value="UniProtKB-ARBA"/>
</dbReference>
<keyword evidence="11" id="KW-1185">Reference proteome</keyword>
<accession>A0A366AZP5</accession>
<evidence type="ECO:0000256" key="2">
    <source>
        <dbReference type="ARBA" id="ARBA00022723"/>
    </source>
</evidence>
<reference evidence="10 11" key="1">
    <citation type="submission" date="2018-07" db="EMBL/GenBank/DDBJ databases">
        <title>Complete genome sequence of Flavobacterium psychrolimnae LMG 22018.</title>
        <authorList>
            <person name="Kim D.-U."/>
        </authorList>
    </citation>
    <scope>NUCLEOTIDE SEQUENCE [LARGE SCALE GENOMIC DNA]</scope>
    <source>
        <strain evidence="10 11">LMG 22018</strain>
    </source>
</reference>
<dbReference type="GO" id="GO:0051213">
    <property type="term" value="F:dioxygenase activity"/>
    <property type="evidence" value="ECO:0007669"/>
    <property type="project" value="UniProtKB-KW"/>
</dbReference>
<evidence type="ECO:0000259" key="9">
    <source>
        <dbReference type="PROSITE" id="PS51471"/>
    </source>
</evidence>
<feature type="domain" description="Fe2OG dioxygenase" evidence="9">
    <location>
        <begin position="93"/>
        <end position="191"/>
    </location>
</feature>
<evidence type="ECO:0000256" key="1">
    <source>
        <dbReference type="ARBA" id="ARBA00001954"/>
    </source>
</evidence>
<keyword evidence="3" id="KW-0227">DNA damage</keyword>
<dbReference type="PANTHER" id="PTHR31212:SF4">
    <property type="entry name" value="ALPHA-KETOGLUTARATE-DEPENDENT DIOXYGENASE ALKB HOMOLOG 3"/>
    <property type="match status" value="1"/>
</dbReference>
<keyword evidence="2" id="KW-0479">Metal-binding</keyword>
<dbReference type="InterPro" id="IPR027450">
    <property type="entry name" value="AlkB-like"/>
</dbReference>
<dbReference type="InterPro" id="IPR037151">
    <property type="entry name" value="AlkB-like_sf"/>
</dbReference>
<dbReference type="OrthoDB" id="190276at2"/>
<dbReference type="InterPro" id="IPR005123">
    <property type="entry name" value="Oxoglu/Fe-dep_dioxygenase_dom"/>
</dbReference>
<keyword evidence="4" id="KW-0460">Magnesium</keyword>
<dbReference type="Proteomes" id="UP000253676">
    <property type="component" value="Unassembled WGS sequence"/>
</dbReference>
<evidence type="ECO:0000256" key="6">
    <source>
        <dbReference type="ARBA" id="ARBA00023002"/>
    </source>
</evidence>
<keyword evidence="7" id="KW-0408">Iron</keyword>
<dbReference type="FunFam" id="2.60.120.590:FF:000004">
    <property type="entry name" value="DNA oxidative demethylase ALKBH2"/>
    <property type="match status" value="1"/>
</dbReference>
<protein>
    <submittedName>
        <fullName evidence="10">Alpha-ketoglutarate-dependent dioxygenase AlkB</fullName>
    </submittedName>
</protein>
<dbReference type="GO" id="GO:0016787">
    <property type="term" value="F:hydrolase activity"/>
    <property type="evidence" value="ECO:0007669"/>
    <property type="project" value="UniProtKB-ARBA"/>
</dbReference>
<dbReference type="GO" id="GO:0032451">
    <property type="term" value="F:demethylase activity"/>
    <property type="evidence" value="ECO:0007669"/>
    <property type="project" value="UniProtKB-ARBA"/>
</dbReference>
<proteinExistence type="predicted"/>
<evidence type="ECO:0000256" key="7">
    <source>
        <dbReference type="ARBA" id="ARBA00023004"/>
    </source>
</evidence>
<evidence type="ECO:0000313" key="10">
    <source>
        <dbReference type="EMBL" id="RBN50345.1"/>
    </source>
</evidence>
<keyword evidence="5 10" id="KW-0223">Dioxygenase</keyword>
<dbReference type="SUPFAM" id="SSF51197">
    <property type="entry name" value="Clavaminate synthase-like"/>
    <property type="match status" value="1"/>
</dbReference>
<dbReference type="GO" id="GO:0016705">
    <property type="term" value="F:oxidoreductase activity, acting on paired donors, with incorporation or reduction of molecular oxygen"/>
    <property type="evidence" value="ECO:0007669"/>
    <property type="project" value="UniProtKB-ARBA"/>
</dbReference>
<evidence type="ECO:0000256" key="8">
    <source>
        <dbReference type="ARBA" id="ARBA00023204"/>
    </source>
</evidence>
<dbReference type="Gene3D" id="2.60.120.590">
    <property type="entry name" value="Alpha-ketoglutarate-dependent dioxygenase AlkB-like"/>
    <property type="match status" value="1"/>
</dbReference>
<name>A0A366AZP5_9FLAO</name>
<dbReference type="PANTHER" id="PTHR31212">
    <property type="entry name" value="ALPHA-KETOGLUTARATE-DEPENDENT DIOXYGENASE ALKB HOMOLOG 3"/>
    <property type="match status" value="1"/>
</dbReference>
<keyword evidence="6" id="KW-0560">Oxidoreductase</keyword>
<organism evidence="10 11">
    <name type="scientific">Flavobacterium psychrolimnae</name>
    <dbReference type="NCBI Taxonomy" id="249351"/>
    <lineage>
        <taxon>Bacteria</taxon>
        <taxon>Pseudomonadati</taxon>
        <taxon>Bacteroidota</taxon>
        <taxon>Flavobacteriia</taxon>
        <taxon>Flavobacteriales</taxon>
        <taxon>Flavobacteriaceae</taxon>
        <taxon>Flavobacterium</taxon>
    </lineage>
</organism>
<dbReference type="InterPro" id="IPR032854">
    <property type="entry name" value="ALKBH3"/>
</dbReference>
<sequence length="191" mass="22273">MFLDLPDAEIIYYPQFYDKEQADIIFAELVKDIPWQQDEIRVYGKIHPQPRLTALFGNEGKPYSYSNITMQPHPWNSLLQKLKTEIEKVSDTIFTTVLLNQYRDGKDSNGWHADNEKELGTNPVIASLSFGAERTFQLKHNLDKDLKKNIVLQHGSLLLMRGKTQHFWKHQIPKTAKPINPRINLTFRVIK</sequence>
<dbReference type="EMBL" id="QNUX01000007">
    <property type="protein sequence ID" value="RBN50345.1"/>
    <property type="molecule type" value="Genomic_DNA"/>
</dbReference>
<gene>
    <name evidence="10" type="ORF">DR980_09060</name>
</gene>